<comment type="caution">
    <text evidence="2">The sequence shown here is derived from an EMBL/GenBank/DDBJ whole genome shotgun (WGS) entry which is preliminary data.</text>
</comment>
<gene>
    <name evidence="2" type="ORF">PLEPLA_LOCUS47269</name>
</gene>
<dbReference type="Proteomes" id="UP001153269">
    <property type="component" value="Unassembled WGS sequence"/>
</dbReference>
<proteinExistence type="predicted"/>
<feature type="region of interest" description="Disordered" evidence="1">
    <location>
        <begin position="131"/>
        <end position="194"/>
    </location>
</feature>
<protein>
    <submittedName>
        <fullName evidence="2">Uncharacterized protein</fullName>
    </submittedName>
</protein>
<reference evidence="2" key="1">
    <citation type="submission" date="2020-03" db="EMBL/GenBank/DDBJ databases">
        <authorList>
            <person name="Weist P."/>
        </authorList>
    </citation>
    <scope>NUCLEOTIDE SEQUENCE</scope>
</reference>
<evidence type="ECO:0000313" key="2">
    <source>
        <dbReference type="EMBL" id="CAB1459432.1"/>
    </source>
</evidence>
<sequence>MHPAEQTDECMELAERGPVPSYYFTIMSRHSRGMTADNQAQAPADGGVCRRGRHRQLCGHVMAVLQGERSEVVTHRKALLCFPLQRAPTCGEGEALTSRHSATGLIFLLTSLLLTLAPPIEVNVHSQLPRPIQSTHTRRGRVAAADPPDPREGPTLTWRDTHTSSQPQADRRQTSPLRDAGVFGPSSPSSPSAYVPMLPRSSCAPSPIAADRHLFV</sequence>
<evidence type="ECO:0000256" key="1">
    <source>
        <dbReference type="SAM" id="MobiDB-lite"/>
    </source>
</evidence>
<dbReference type="AlphaFoldDB" id="A0A9N7W236"/>
<name>A0A9N7W236_PLEPL</name>
<dbReference type="EMBL" id="CADEAL010004431">
    <property type="protein sequence ID" value="CAB1459432.1"/>
    <property type="molecule type" value="Genomic_DNA"/>
</dbReference>
<accession>A0A9N7W236</accession>
<organism evidence="2 3">
    <name type="scientific">Pleuronectes platessa</name>
    <name type="common">European plaice</name>
    <dbReference type="NCBI Taxonomy" id="8262"/>
    <lineage>
        <taxon>Eukaryota</taxon>
        <taxon>Metazoa</taxon>
        <taxon>Chordata</taxon>
        <taxon>Craniata</taxon>
        <taxon>Vertebrata</taxon>
        <taxon>Euteleostomi</taxon>
        <taxon>Actinopterygii</taxon>
        <taxon>Neopterygii</taxon>
        <taxon>Teleostei</taxon>
        <taxon>Neoteleostei</taxon>
        <taxon>Acanthomorphata</taxon>
        <taxon>Carangaria</taxon>
        <taxon>Pleuronectiformes</taxon>
        <taxon>Pleuronectoidei</taxon>
        <taxon>Pleuronectidae</taxon>
        <taxon>Pleuronectes</taxon>
    </lineage>
</organism>
<keyword evidence="3" id="KW-1185">Reference proteome</keyword>
<evidence type="ECO:0000313" key="3">
    <source>
        <dbReference type="Proteomes" id="UP001153269"/>
    </source>
</evidence>